<dbReference type="OrthoDB" id="9803968at2"/>
<feature type="domain" description="AMP-binding enzyme C-terminal" evidence="4">
    <location>
        <begin position="462"/>
        <end position="536"/>
    </location>
</feature>
<evidence type="ECO:0000256" key="2">
    <source>
        <dbReference type="ARBA" id="ARBA00022598"/>
    </source>
</evidence>
<dbReference type="InterPro" id="IPR050237">
    <property type="entry name" value="ATP-dep_AMP-bd_enzyme"/>
</dbReference>
<dbReference type="InterPro" id="IPR045851">
    <property type="entry name" value="AMP-bd_C_sf"/>
</dbReference>
<feature type="domain" description="AMP-dependent synthetase/ligase" evidence="3">
    <location>
        <begin position="26"/>
        <end position="411"/>
    </location>
</feature>
<evidence type="ECO:0000259" key="3">
    <source>
        <dbReference type="Pfam" id="PF00501"/>
    </source>
</evidence>
<dbReference type="EMBL" id="CP042430">
    <property type="protein sequence ID" value="QEC48118.1"/>
    <property type="molecule type" value="Genomic_DNA"/>
</dbReference>
<evidence type="ECO:0000313" key="6">
    <source>
        <dbReference type="Proteomes" id="UP000321805"/>
    </source>
</evidence>
<keyword evidence="2" id="KW-0436">Ligase</keyword>
<dbReference type="AlphaFoldDB" id="A0A5B8U5K1"/>
<dbReference type="InterPro" id="IPR025110">
    <property type="entry name" value="AMP-bd_C"/>
</dbReference>
<dbReference type="SUPFAM" id="SSF56801">
    <property type="entry name" value="Acetyl-CoA synthetase-like"/>
    <property type="match status" value="1"/>
</dbReference>
<dbReference type="InterPro" id="IPR000873">
    <property type="entry name" value="AMP-dep_synth/lig_dom"/>
</dbReference>
<dbReference type="GO" id="GO:0016878">
    <property type="term" value="F:acid-thiol ligase activity"/>
    <property type="evidence" value="ECO:0007669"/>
    <property type="project" value="UniProtKB-ARBA"/>
</dbReference>
<protein>
    <submittedName>
        <fullName evidence="5">AMP-binding protein</fullName>
    </submittedName>
</protein>
<evidence type="ECO:0000256" key="1">
    <source>
        <dbReference type="ARBA" id="ARBA00006432"/>
    </source>
</evidence>
<dbReference type="PANTHER" id="PTHR43767:SF1">
    <property type="entry name" value="NONRIBOSOMAL PEPTIDE SYNTHASE PES1 (EUROFUNG)-RELATED"/>
    <property type="match status" value="1"/>
</dbReference>
<dbReference type="KEGG" id="bsol:FSW04_11425"/>
<dbReference type="Gene3D" id="3.30.300.30">
    <property type="match status" value="1"/>
</dbReference>
<accession>A0A5B8U5K1</accession>
<dbReference type="Pfam" id="PF13193">
    <property type="entry name" value="AMP-binding_C"/>
    <property type="match status" value="1"/>
</dbReference>
<dbReference type="RefSeq" id="WP_146919305.1">
    <property type="nucleotide sequence ID" value="NZ_CP042430.1"/>
</dbReference>
<dbReference type="Gene3D" id="3.40.50.12780">
    <property type="entry name" value="N-terminal domain of ligase-like"/>
    <property type="match status" value="1"/>
</dbReference>
<dbReference type="PANTHER" id="PTHR43767">
    <property type="entry name" value="LONG-CHAIN-FATTY-ACID--COA LIGASE"/>
    <property type="match status" value="1"/>
</dbReference>
<dbReference type="FunFam" id="3.30.300.30:FF:000008">
    <property type="entry name" value="2,3-dihydroxybenzoate-AMP ligase"/>
    <property type="match status" value="1"/>
</dbReference>
<dbReference type="Proteomes" id="UP000321805">
    <property type="component" value="Chromosome"/>
</dbReference>
<sequence>MDVTSLYGRRATQRWERMSVGDLFERVTWSYPDKEAIVAWEGAFAHPENQRVTYRQADELANRVANALLARGLQRGDRVAMFCENSVEAYIFKIGVAKAGLTVVPINPMLAPDVISYLLGRCEPAFAIVDDVLWPKAKGGFGEQGIAPQVTIAIEGGLIDGSVGFADFVEGHATTEPAVEVHADDVWEIIYTSGTTAMPKGAMVTHAYSYLGAYSLALTLTRGLKIECDLKLCSFLPLIFHIADQIFSFPAFLSGGTLVMGRGVDATKIAKAVTQEQATCLWGGSPAMLTDFVAALDREPMTYDVRSLTTTVYGWTAAPPGLIRALKRHCGEDLIACEILGQTEAISCHRFWPDKWTELFHRTAPELNYVGVPNPMVAADVVDEDGMSLRDRPGVPGEVVYRSPVVTAGYYRDEEATREAFRGGWFHSGDVCEYDADGLRIMVDRSKDIVKSGGENVSSQRVESVLVQHPDVQKAAVVGLPHEQWGEAVTAFVIAEPGATPDTDELMVFARQRLAGFESPKMVVVVDELPVTVGGKVLKFKLRAANATLYESTKH</sequence>
<keyword evidence="6" id="KW-1185">Reference proteome</keyword>
<reference evidence="5 6" key="1">
    <citation type="journal article" date="2018" name="J. Microbiol.">
        <title>Baekduia soli gen. nov., sp. nov., a novel bacterium isolated from the soil of Baekdu Mountain and proposal of a novel family name, Baekduiaceae fam. nov.</title>
        <authorList>
            <person name="An D.S."/>
            <person name="Siddiqi M.Z."/>
            <person name="Kim K.H."/>
            <person name="Yu H.S."/>
            <person name="Im W.T."/>
        </authorList>
    </citation>
    <scope>NUCLEOTIDE SEQUENCE [LARGE SCALE GENOMIC DNA]</scope>
    <source>
        <strain evidence="5 6">BR7-21</strain>
    </source>
</reference>
<comment type="similarity">
    <text evidence="1">Belongs to the ATP-dependent AMP-binding enzyme family.</text>
</comment>
<dbReference type="InterPro" id="IPR042099">
    <property type="entry name" value="ANL_N_sf"/>
</dbReference>
<evidence type="ECO:0000259" key="4">
    <source>
        <dbReference type="Pfam" id="PF13193"/>
    </source>
</evidence>
<evidence type="ECO:0000313" key="5">
    <source>
        <dbReference type="EMBL" id="QEC48118.1"/>
    </source>
</evidence>
<gene>
    <name evidence="5" type="ORF">FSW04_11425</name>
</gene>
<dbReference type="Pfam" id="PF00501">
    <property type="entry name" value="AMP-binding"/>
    <property type="match status" value="1"/>
</dbReference>
<name>A0A5B8U5K1_9ACTN</name>
<proteinExistence type="inferred from homology"/>
<organism evidence="5 6">
    <name type="scientific">Baekduia soli</name>
    <dbReference type="NCBI Taxonomy" id="496014"/>
    <lineage>
        <taxon>Bacteria</taxon>
        <taxon>Bacillati</taxon>
        <taxon>Actinomycetota</taxon>
        <taxon>Thermoleophilia</taxon>
        <taxon>Solirubrobacterales</taxon>
        <taxon>Baekduiaceae</taxon>
        <taxon>Baekduia</taxon>
    </lineage>
</organism>